<organism evidence="1">
    <name type="scientific">viral metagenome</name>
    <dbReference type="NCBI Taxonomy" id="1070528"/>
    <lineage>
        <taxon>unclassified sequences</taxon>
        <taxon>metagenomes</taxon>
        <taxon>organismal metagenomes</taxon>
    </lineage>
</organism>
<dbReference type="AlphaFoldDB" id="A0A6M3X4X9"/>
<accession>A0A6M3X4X9</accession>
<dbReference type="EMBL" id="MT143920">
    <property type="protein sequence ID" value="QJH92781.1"/>
    <property type="molecule type" value="Genomic_DNA"/>
</dbReference>
<name>A0A6M3X4X9_9ZZZZ</name>
<reference evidence="1" key="1">
    <citation type="submission" date="2020-03" db="EMBL/GenBank/DDBJ databases">
        <title>The deep terrestrial virosphere.</title>
        <authorList>
            <person name="Holmfeldt K."/>
            <person name="Nilsson E."/>
            <person name="Simone D."/>
            <person name="Lopez-Fernandez M."/>
            <person name="Wu X."/>
            <person name="de Brujin I."/>
            <person name="Lundin D."/>
            <person name="Andersson A."/>
            <person name="Bertilsson S."/>
            <person name="Dopson M."/>
        </authorList>
    </citation>
    <scope>NUCLEOTIDE SEQUENCE</scope>
    <source>
        <strain evidence="1">MM171A02369</strain>
    </source>
</reference>
<gene>
    <name evidence="1" type="ORF">MM171A02369_0002</name>
</gene>
<evidence type="ECO:0000313" key="1">
    <source>
        <dbReference type="EMBL" id="QJH92781.1"/>
    </source>
</evidence>
<sequence length="166" mass="17261">MGALNQALKALHMNEMRYIHRQGVNATDLGTGLDYNIFNVEGDVQVHMMFGQVTTVIGGTANLIFLNFTSLVPAATVALCAVTAGAINADAVNTLYVWDGTIAGALTPANNIGHSGSDLIPWAGNTILLSPGIIGVDVGAAGANTGEIDWYILFTPCFPGADITIL</sequence>
<protein>
    <submittedName>
        <fullName evidence="1">Uncharacterized protein</fullName>
    </submittedName>
</protein>
<proteinExistence type="predicted"/>